<sequence>MHTKPNMANNLMMELEGGYNPISDRIITMRINAKPNVLNIVQIYAPTAKAPDSVIDAFYESLVAALGKIPKREVTIILGDWNAKVGNTTNDDHIRSTVGRFGLGDRNDRGQRLIEFCIEMNLCITNTQFQHHPRRLYTWTSPGGRYKNQIDYILVGSRWKSSVRNVKTYPGAECGSDHRLLIMKFALRLKAPKKPAKFILRSLEPSEQLTFKTTVDNRLSNISKPTEDANASWICLKKHICETLDSIKTTKKDSNIKRKTKSWLADDTWEMIQKCTEERMKGLQQDNLLLKLPRPHYILP</sequence>
<name>A0ABD0SDT2_LOXSC</name>
<protein>
    <recommendedName>
        <fullName evidence="1">Endonuclease/exonuclease/phosphatase domain-containing protein</fullName>
    </recommendedName>
</protein>
<dbReference type="Proteomes" id="UP001549921">
    <property type="component" value="Unassembled WGS sequence"/>
</dbReference>
<proteinExistence type="predicted"/>
<dbReference type="EMBL" id="JBEDNZ010000023">
    <property type="protein sequence ID" value="KAL0811896.1"/>
    <property type="molecule type" value="Genomic_DNA"/>
</dbReference>
<dbReference type="InterPro" id="IPR027124">
    <property type="entry name" value="Swc5/CFDP1/2"/>
</dbReference>
<dbReference type="AlphaFoldDB" id="A0ABD0SDT2"/>
<dbReference type="InterPro" id="IPR005135">
    <property type="entry name" value="Endo/exonuclease/phosphatase"/>
</dbReference>
<dbReference type="InterPro" id="IPR036691">
    <property type="entry name" value="Endo/exonu/phosph_ase_sf"/>
</dbReference>
<evidence type="ECO:0000313" key="2">
    <source>
        <dbReference type="EMBL" id="KAL0811896.1"/>
    </source>
</evidence>
<gene>
    <name evidence="2" type="ORF">ABMA28_009312</name>
</gene>
<evidence type="ECO:0000259" key="1">
    <source>
        <dbReference type="Pfam" id="PF14529"/>
    </source>
</evidence>
<comment type="caution">
    <text evidence="2">The sequence shown here is derived from an EMBL/GenBank/DDBJ whole genome shotgun (WGS) entry which is preliminary data.</text>
</comment>
<accession>A0ABD0SDT2</accession>
<evidence type="ECO:0000313" key="3">
    <source>
        <dbReference type="Proteomes" id="UP001549921"/>
    </source>
</evidence>
<organism evidence="2 3">
    <name type="scientific">Loxostege sticticalis</name>
    <name type="common">Beet webworm moth</name>
    <dbReference type="NCBI Taxonomy" id="481309"/>
    <lineage>
        <taxon>Eukaryota</taxon>
        <taxon>Metazoa</taxon>
        <taxon>Ecdysozoa</taxon>
        <taxon>Arthropoda</taxon>
        <taxon>Hexapoda</taxon>
        <taxon>Insecta</taxon>
        <taxon>Pterygota</taxon>
        <taxon>Neoptera</taxon>
        <taxon>Endopterygota</taxon>
        <taxon>Lepidoptera</taxon>
        <taxon>Glossata</taxon>
        <taxon>Ditrysia</taxon>
        <taxon>Pyraloidea</taxon>
        <taxon>Crambidae</taxon>
        <taxon>Pyraustinae</taxon>
        <taxon>Loxostege</taxon>
    </lineage>
</organism>
<dbReference type="CDD" id="cd09076">
    <property type="entry name" value="L1-EN"/>
    <property type="match status" value="1"/>
</dbReference>
<dbReference type="Gene3D" id="3.60.10.10">
    <property type="entry name" value="Endonuclease/exonuclease/phosphatase"/>
    <property type="match status" value="1"/>
</dbReference>
<reference evidence="2 3" key="1">
    <citation type="submission" date="2024-06" db="EMBL/GenBank/DDBJ databases">
        <title>A chromosome-level genome assembly of beet webworm, Loxostege sticticalis.</title>
        <authorList>
            <person name="Zhang Y."/>
        </authorList>
    </citation>
    <scope>NUCLEOTIDE SEQUENCE [LARGE SCALE GENOMIC DNA]</scope>
    <source>
        <strain evidence="2">AQ028</strain>
        <tissue evidence="2">Male pupae</tissue>
    </source>
</reference>
<feature type="domain" description="Endonuclease/exonuclease/phosphatase" evidence="1">
    <location>
        <begin position="39"/>
        <end position="180"/>
    </location>
</feature>
<dbReference type="Pfam" id="PF14529">
    <property type="entry name" value="Exo_endo_phos_2"/>
    <property type="match status" value="1"/>
</dbReference>
<dbReference type="PANTHER" id="PTHR23227:SF85">
    <property type="entry name" value="CRANIOFACIAL DEVELOPMENT PROTEIN 2"/>
    <property type="match status" value="1"/>
</dbReference>
<dbReference type="PANTHER" id="PTHR23227">
    <property type="entry name" value="BUCENTAUR RELATED"/>
    <property type="match status" value="1"/>
</dbReference>
<dbReference type="SUPFAM" id="SSF56219">
    <property type="entry name" value="DNase I-like"/>
    <property type="match status" value="1"/>
</dbReference>